<accession>A0ABX0KEM0</accession>
<keyword evidence="2" id="KW-1185">Reference proteome</keyword>
<dbReference type="EMBL" id="WOSW01000010">
    <property type="protein sequence ID" value="NHO32387.1"/>
    <property type="molecule type" value="Genomic_DNA"/>
</dbReference>
<reference evidence="1 2" key="1">
    <citation type="journal article" date="2020" name="Int. J. Syst. Evol. Microbiol.">
        <title>Novel acetic acid bacteria from cider fermentations: Acetobacter conturbans sp. nov. and Acetobacter fallax sp. nov.</title>
        <authorList>
            <person name="Sombolestani A.S."/>
            <person name="Cleenwerck I."/>
            <person name="Cnockaert M."/>
            <person name="Borremans W."/>
            <person name="Wieme A.D."/>
            <person name="De Vuyst L."/>
            <person name="Vandamme P."/>
        </authorList>
    </citation>
    <scope>NUCLEOTIDE SEQUENCE [LARGE SCALE GENOMIC DNA]</scope>
    <source>
        <strain evidence="1 2">LMG 1637</strain>
    </source>
</reference>
<comment type="caution">
    <text evidence="1">The sequence shown here is derived from an EMBL/GenBank/DDBJ whole genome shotgun (WGS) entry which is preliminary data.</text>
</comment>
<sequence length="79" mass="7876">MTTISNLSGTSYALLAMQHKARTSGAPAALGNTNISATGKRAHGSSVSIGLDATGNVITTASHNKADKQSSSASVNLFG</sequence>
<name>A0ABX0KEM0_9PROT</name>
<gene>
    <name evidence="1" type="ORF">GOB84_07385</name>
</gene>
<proteinExistence type="predicted"/>
<dbReference type="Proteomes" id="UP000615326">
    <property type="component" value="Unassembled WGS sequence"/>
</dbReference>
<evidence type="ECO:0000313" key="2">
    <source>
        <dbReference type="Proteomes" id="UP000615326"/>
    </source>
</evidence>
<organism evidence="1 2">
    <name type="scientific">Acetobacter fallax</name>
    <dbReference type="NCBI Taxonomy" id="1737473"/>
    <lineage>
        <taxon>Bacteria</taxon>
        <taxon>Pseudomonadati</taxon>
        <taxon>Pseudomonadota</taxon>
        <taxon>Alphaproteobacteria</taxon>
        <taxon>Acetobacterales</taxon>
        <taxon>Acetobacteraceae</taxon>
        <taxon>Acetobacter</taxon>
    </lineage>
</organism>
<protein>
    <submittedName>
        <fullName evidence="1">Uncharacterized protein</fullName>
    </submittedName>
</protein>
<dbReference type="RefSeq" id="WP_173576915.1">
    <property type="nucleotide sequence ID" value="NZ_WOSW01000010.1"/>
</dbReference>
<evidence type="ECO:0000313" key="1">
    <source>
        <dbReference type="EMBL" id="NHO32387.1"/>
    </source>
</evidence>